<dbReference type="EMBL" id="AP026800">
    <property type="protein sequence ID" value="BDR53950.1"/>
    <property type="molecule type" value="Genomic_DNA"/>
</dbReference>
<evidence type="ECO:0000256" key="2">
    <source>
        <dbReference type="ARBA" id="ARBA00022448"/>
    </source>
</evidence>
<evidence type="ECO:0000256" key="4">
    <source>
        <dbReference type="ARBA" id="ARBA00022989"/>
    </source>
</evidence>
<feature type="transmembrane region" description="Helical" evidence="10">
    <location>
        <begin position="216"/>
        <end position="235"/>
    </location>
</feature>
<evidence type="ECO:0000256" key="3">
    <source>
        <dbReference type="ARBA" id="ARBA00022692"/>
    </source>
</evidence>
<feature type="transmembrane region" description="Helical" evidence="10">
    <location>
        <begin position="183"/>
        <end position="204"/>
    </location>
</feature>
<feature type="transmembrane region" description="Helical" evidence="10">
    <location>
        <begin position="400"/>
        <end position="419"/>
    </location>
</feature>
<dbReference type="InterPro" id="IPR014743">
    <property type="entry name" value="Cl-channel_core"/>
</dbReference>
<evidence type="ECO:0000256" key="8">
    <source>
        <dbReference type="ARBA" id="ARBA00023214"/>
    </source>
</evidence>
<feature type="transmembrane region" description="Helical" evidence="10">
    <location>
        <begin position="367"/>
        <end position="388"/>
    </location>
</feature>
<feature type="transmembrane region" description="Helical" evidence="10">
    <location>
        <begin position="255"/>
        <end position="273"/>
    </location>
</feature>
<dbReference type="InterPro" id="IPR001807">
    <property type="entry name" value="ClC"/>
</dbReference>
<dbReference type="SUPFAM" id="SSF81340">
    <property type="entry name" value="Clc chloride channel"/>
    <property type="match status" value="1"/>
</dbReference>
<name>A0ABN6SGD8_9BIFI</name>
<reference evidence="11 12" key="1">
    <citation type="journal article" date="2023" name="Microbiol. Spectr.">
        <title>Symbiosis of Carpenter Bees with Uncharacterized Lactic Acid Bacteria Showing NAD Auxotrophy.</title>
        <authorList>
            <person name="Kawasaki S."/>
            <person name="Ozawa K."/>
            <person name="Mori T."/>
            <person name="Yamamoto A."/>
            <person name="Ito M."/>
            <person name="Ohkuma M."/>
            <person name="Sakamoto M."/>
            <person name="Matsutani M."/>
        </authorList>
    </citation>
    <scope>NUCLEOTIDE SEQUENCE [LARGE SCALE GENOMIC DNA]</scope>
    <source>
        <strain evidence="11 12">KimH</strain>
    </source>
</reference>
<evidence type="ECO:0000256" key="1">
    <source>
        <dbReference type="ARBA" id="ARBA00004141"/>
    </source>
</evidence>
<evidence type="ECO:0000256" key="9">
    <source>
        <dbReference type="ARBA" id="ARBA00023303"/>
    </source>
</evidence>
<feature type="transmembrane region" description="Helical" evidence="10">
    <location>
        <begin position="148"/>
        <end position="171"/>
    </location>
</feature>
<keyword evidence="12" id="KW-1185">Reference proteome</keyword>
<dbReference type="PANTHER" id="PTHR43427">
    <property type="entry name" value="CHLORIDE CHANNEL PROTEIN CLC-E"/>
    <property type="match status" value="1"/>
</dbReference>
<protein>
    <submittedName>
        <fullName evidence="11">Chloride channel protein</fullName>
    </submittedName>
</protein>
<dbReference type="Pfam" id="PF00654">
    <property type="entry name" value="Voltage_CLC"/>
    <property type="match status" value="1"/>
</dbReference>
<proteinExistence type="predicted"/>
<keyword evidence="2" id="KW-0813">Transport</keyword>
<keyword evidence="8" id="KW-0868">Chloride</keyword>
<feature type="transmembrane region" description="Helical" evidence="10">
    <location>
        <begin position="53"/>
        <end position="74"/>
    </location>
</feature>
<evidence type="ECO:0000256" key="5">
    <source>
        <dbReference type="ARBA" id="ARBA00023065"/>
    </source>
</evidence>
<keyword evidence="7" id="KW-0869">Chloride channel</keyword>
<keyword evidence="9" id="KW-0407">Ion channel</keyword>
<evidence type="ECO:0000313" key="12">
    <source>
        <dbReference type="Proteomes" id="UP001321748"/>
    </source>
</evidence>
<dbReference type="RefSeq" id="WP_317642986.1">
    <property type="nucleotide sequence ID" value="NZ_AP026800.1"/>
</dbReference>
<evidence type="ECO:0000313" key="11">
    <source>
        <dbReference type="EMBL" id="BDR53950.1"/>
    </source>
</evidence>
<dbReference type="InterPro" id="IPR050368">
    <property type="entry name" value="ClC-type_chloride_channel"/>
</dbReference>
<gene>
    <name evidence="11" type="ORF">KIMH_00610</name>
</gene>
<keyword evidence="4 10" id="KW-1133">Transmembrane helix</keyword>
<evidence type="ECO:0000256" key="7">
    <source>
        <dbReference type="ARBA" id="ARBA00023173"/>
    </source>
</evidence>
<accession>A0ABN6SGD8</accession>
<dbReference type="PANTHER" id="PTHR43427:SF6">
    <property type="entry name" value="CHLORIDE CHANNEL PROTEIN CLC-E"/>
    <property type="match status" value="1"/>
</dbReference>
<dbReference type="Gene3D" id="1.10.3080.10">
    <property type="entry name" value="Clc chloride channel"/>
    <property type="match status" value="1"/>
</dbReference>
<dbReference type="Proteomes" id="UP001321748">
    <property type="component" value="Chromosome"/>
</dbReference>
<comment type="subcellular location">
    <subcellularLocation>
        <location evidence="1">Membrane</location>
        <topology evidence="1">Multi-pass membrane protein</topology>
    </subcellularLocation>
</comment>
<evidence type="ECO:0000256" key="6">
    <source>
        <dbReference type="ARBA" id="ARBA00023136"/>
    </source>
</evidence>
<feature type="transmembrane region" description="Helical" evidence="10">
    <location>
        <begin position="306"/>
        <end position="328"/>
    </location>
</feature>
<evidence type="ECO:0000256" key="10">
    <source>
        <dbReference type="SAM" id="Phobius"/>
    </source>
</evidence>
<keyword evidence="6 10" id="KW-0472">Membrane</keyword>
<sequence length="438" mass="45234">MRRGWGLACSTLVLGGLTGVSSGLLSRFLDVIEQVFLGFVESPSLAGPFLAPAWRRLASVVVGGVIAAVIWYLLRNKTAKVPSVGKAVKGAWMPVWQTVVHVVTQIFLVATGASIGREVAPREVGALLGGVWFRVGRKLGLTEADRPLLVAAAAGAGFAGIYISPLTGALFGVEVLLGSVDLATIAVCLGMSSISALVGGSIRGFDAYYMVGSQDFSHWTMLFALVAGPLAGLLGAGFKRLTSWAESHQTTGRAILWQLPAVAALTGVVAMVLPEIMGNGRALAQTAMNVTSSSVLSFSGSSGRSMWTLVLLFATMAVWKIIATVFTIRAGASGGTLTPSIAIGAALGVIIALLSTLVVPGIHFWQAAVIGAAATLAASQQAPLMALMMVFEVCHLQAPALMPLTLAVALATAVSRAVLSAANRQSAAKRQSADEVKQ</sequence>
<feature type="transmembrane region" description="Helical" evidence="10">
    <location>
        <begin position="340"/>
        <end position="360"/>
    </location>
</feature>
<keyword evidence="5" id="KW-0406">Ion transport</keyword>
<organism evidence="11 12">
    <name type="scientific">Bombiscardovia apis</name>
    <dbReference type="NCBI Taxonomy" id="2932182"/>
    <lineage>
        <taxon>Bacteria</taxon>
        <taxon>Bacillati</taxon>
        <taxon>Actinomycetota</taxon>
        <taxon>Actinomycetes</taxon>
        <taxon>Bifidobacteriales</taxon>
        <taxon>Bifidobacteriaceae</taxon>
        <taxon>Bombiscardovia</taxon>
    </lineage>
</organism>
<keyword evidence="3 10" id="KW-0812">Transmembrane</keyword>
<dbReference type="PRINTS" id="PR00762">
    <property type="entry name" value="CLCHANNEL"/>
</dbReference>